<evidence type="ECO:0000256" key="4">
    <source>
        <dbReference type="ARBA" id="ARBA00022475"/>
    </source>
</evidence>
<evidence type="ECO:0000256" key="8">
    <source>
        <dbReference type="ARBA" id="ARBA00022989"/>
    </source>
</evidence>
<dbReference type="PRINTS" id="PR01374">
    <property type="entry name" value="TONBPROTEIN"/>
</dbReference>
<keyword evidence="13" id="KW-0614">Plasmid</keyword>
<reference evidence="13" key="1">
    <citation type="submission" date="2024-07" db="EMBL/GenBank/DDBJ databases">
        <title>Genome Analysis of a Potential Novel Vibrio Species Secreting pH- and Thermo-stable Alginate Lyase and its Application in Producing Alginate Oligosaccharides.</title>
        <authorList>
            <person name="Huang H."/>
            <person name="Bao K."/>
        </authorList>
    </citation>
    <scope>NUCLEOTIDE SEQUENCE</scope>
    <source>
        <strain evidence="13">HB236076</strain>
        <plasmid evidence="13">p-HB236076</plasmid>
    </source>
</reference>
<evidence type="ECO:0000256" key="5">
    <source>
        <dbReference type="ARBA" id="ARBA00022519"/>
    </source>
</evidence>
<keyword evidence="7 10" id="KW-0653">Protein transport</keyword>
<sequence>MKRWLVIVPLSILVTLSLFQIMAWMVTQPQLDKPLLTTPLTLNLMEEPEDEAITRRQRDMPEPPPEPQQAPTMSIANVTPTPSPAAPSISTPEISLDVSVDGLAISPMQPLQIAAPAEPVQPSAPAQVGQGNNDVMPTRRVNPKYPTRALRRGIEGYVLLKYDIDTDGRPENIEVLEAQPPRVFEREARRALSRWKYQPKKIAGKTVVQHGLQTKIEFKLEK</sequence>
<evidence type="ECO:0000256" key="6">
    <source>
        <dbReference type="ARBA" id="ARBA00022692"/>
    </source>
</evidence>
<keyword evidence="6" id="KW-0812">Transmembrane</keyword>
<dbReference type="PANTHER" id="PTHR33446">
    <property type="entry name" value="PROTEIN TONB-RELATED"/>
    <property type="match status" value="1"/>
</dbReference>
<evidence type="ECO:0000256" key="3">
    <source>
        <dbReference type="ARBA" id="ARBA00022448"/>
    </source>
</evidence>
<keyword evidence="4 10" id="KW-1003">Cell membrane</keyword>
<dbReference type="GO" id="GO:0015031">
    <property type="term" value="P:protein transport"/>
    <property type="evidence" value="ECO:0007669"/>
    <property type="project" value="UniProtKB-UniRule"/>
</dbReference>
<feature type="region of interest" description="Disordered" evidence="11">
    <location>
        <begin position="118"/>
        <end position="141"/>
    </location>
</feature>
<dbReference type="InterPro" id="IPR006260">
    <property type="entry name" value="TonB/TolA_C"/>
</dbReference>
<dbReference type="PROSITE" id="PS52015">
    <property type="entry name" value="TONB_CTD"/>
    <property type="match status" value="1"/>
</dbReference>
<dbReference type="KEGG" id="vih:AB0763_16610"/>
<dbReference type="NCBIfam" id="TIGR01352">
    <property type="entry name" value="tonB_Cterm"/>
    <property type="match status" value="1"/>
</dbReference>
<proteinExistence type="inferred from homology"/>
<evidence type="ECO:0000256" key="2">
    <source>
        <dbReference type="ARBA" id="ARBA00006555"/>
    </source>
</evidence>
<dbReference type="Gene3D" id="3.30.2420.10">
    <property type="entry name" value="TonB"/>
    <property type="match status" value="1"/>
</dbReference>
<evidence type="ECO:0000313" key="13">
    <source>
        <dbReference type="EMBL" id="XDK26656.1"/>
    </source>
</evidence>
<keyword evidence="3 10" id="KW-0813">Transport</keyword>
<evidence type="ECO:0000256" key="11">
    <source>
        <dbReference type="SAM" id="MobiDB-lite"/>
    </source>
</evidence>
<dbReference type="InterPro" id="IPR037682">
    <property type="entry name" value="TonB_C"/>
</dbReference>
<dbReference type="GO" id="GO:0005886">
    <property type="term" value="C:plasma membrane"/>
    <property type="evidence" value="ECO:0007669"/>
    <property type="project" value="UniProtKB-SubCell"/>
</dbReference>
<geneLocation type="plasmid" evidence="13">
    <name>p-HB236076</name>
</geneLocation>
<evidence type="ECO:0000256" key="10">
    <source>
        <dbReference type="RuleBase" id="RU362123"/>
    </source>
</evidence>
<dbReference type="AlphaFoldDB" id="A0AB39HKN7"/>
<evidence type="ECO:0000256" key="9">
    <source>
        <dbReference type="ARBA" id="ARBA00023136"/>
    </source>
</evidence>
<comment type="subcellular location">
    <subcellularLocation>
        <location evidence="1 10">Cell inner membrane</location>
        <topology evidence="1 10">Single-pass membrane protein</topology>
        <orientation evidence="1 10">Periplasmic side</orientation>
    </subcellularLocation>
</comment>
<dbReference type="InterPro" id="IPR051045">
    <property type="entry name" value="TonB-dependent_transducer"/>
</dbReference>
<dbReference type="GO" id="GO:0031992">
    <property type="term" value="F:energy transducer activity"/>
    <property type="evidence" value="ECO:0007669"/>
    <property type="project" value="InterPro"/>
</dbReference>
<evidence type="ECO:0000256" key="1">
    <source>
        <dbReference type="ARBA" id="ARBA00004383"/>
    </source>
</evidence>
<keyword evidence="9" id="KW-0472">Membrane</keyword>
<keyword evidence="10" id="KW-0735">Signal-anchor</keyword>
<dbReference type="SUPFAM" id="SSF74653">
    <property type="entry name" value="TolA/TonB C-terminal domain"/>
    <property type="match status" value="1"/>
</dbReference>
<name>A0AB39HKN7_9VIBR</name>
<dbReference type="RefSeq" id="WP_306099567.1">
    <property type="nucleotide sequence ID" value="NZ_CP162602.1"/>
</dbReference>
<comment type="function">
    <text evidence="10">Interacts with outer membrane receptor proteins that carry out high-affinity binding and energy dependent uptake into the periplasmic space of specific substrates. It could act to transduce energy from the cytoplasmic membrane to specific energy-requiring processes in the outer membrane, resulting in the release into the periplasm of ligands bound by these outer membrane proteins.</text>
</comment>
<comment type="similarity">
    <text evidence="2 10">Belongs to the TonB family.</text>
</comment>
<gene>
    <name evidence="13" type="ORF">AB0763_16610</name>
</gene>
<protein>
    <recommendedName>
        <fullName evidence="10">Protein TonB</fullName>
    </recommendedName>
</protein>
<dbReference type="Pfam" id="PF03544">
    <property type="entry name" value="TonB_C"/>
    <property type="match status" value="1"/>
</dbReference>
<dbReference type="GO" id="GO:0055085">
    <property type="term" value="P:transmembrane transport"/>
    <property type="evidence" value="ECO:0007669"/>
    <property type="project" value="InterPro"/>
</dbReference>
<keyword evidence="8" id="KW-1133">Transmembrane helix</keyword>
<feature type="compositionally biased region" description="Basic and acidic residues" evidence="11">
    <location>
        <begin position="52"/>
        <end position="61"/>
    </location>
</feature>
<feature type="region of interest" description="Disordered" evidence="11">
    <location>
        <begin position="51"/>
        <end position="91"/>
    </location>
</feature>
<evidence type="ECO:0000256" key="7">
    <source>
        <dbReference type="ARBA" id="ARBA00022927"/>
    </source>
</evidence>
<organism evidence="13">
    <name type="scientific">Vibrio sp. HB236076</name>
    <dbReference type="NCBI Taxonomy" id="3232307"/>
    <lineage>
        <taxon>Bacteria</taxon>
        <taxon>Pseudomonadati</taxon>
        <taxon>Pseudomonadota</taxon>
        <taxon>Gammaproteobacteria</taxon>
        <taxon>Vibrionales</taxon>
        <taxon>Vibrionaceae</taxon>
        <taxon>Vibrio</taxon>
    </lineage>
</organism>
<dbReference type="GO" id="GO:0015891">
    <property type="term" value="P:siderophore transport"/>
    <property type="evidence" value="ECO:0007669"/>
    <property type="project" value="InterPro"/>
</dbReference>
<dbReference type="InterPro" id="IPR003538">
    <property type="entry name" value="TonB"/>
</dbReference>
<accession>A0AB39HKN7</accession>
<dbReference type="EMBL" id="CP162602">
    <property type="protein sequence ID" value="XDK26656.1"/>
    <property type="molecule type" value="Genomic_DNA"/>
</dbReference>
<dbReference type="GO" id="GO:0030288">
    <property type="term" value="C:outer membrane-bounded periplasmic space"/>
    <property type="evidence" value="ECO:0007669"/>
    <property type="project" value="InterPro"/>
</dbReference>
<keyword evidence="5 10" id="KW-0997">Cell inner membrane</keyword>
<evidence type="ECO:0000259" key="12">
    <source>
        <dbReference type="PROSITE" id="PS52015"/>
    </source>
</evidence>
<feature type="domain" description="TonB C-terminal" evidence="12">
    <location>
        <begin position="130"/>
        <end position="222"/>
    </location>
</feature>